<dbReference type="CDD" id="cd21148">
    <property type="entry name" value="PUA_Cbf5"/>
    <property type="match status" value="1"/>
</dbReference>
<evidence type="ECO:0000256" key="1">
    <source>
        <dbReference type="ARBA" id="ARBA00023235"/>
    </source>
</evidence>
<dbReference type="SUPFAM" id="SSF88697">
    <property type="entry name" value="PUA domain-like"/>
    <property type="match status" value="1"/>
</dbReference>
<evidence type="ECO:0000313" key="3">
    <source>
        <dbReference type="EMBL" id="AWR97188.1"/>
    </source>
</evidence>
<dbReference type="GO" id="GO:0031118">
    <property type="term" value="P:rRNA pseudouridine synthesis"/>
    <property type="evidence" value="ECO:0007669"/>
    <property type="project" value="TreeGrafter"/>
</dbReference>
<keyword evidence="4" id="KW-1185">Reference proteome</keyword>
<dbReference type="AlphaFoldDB" id="A0A2U9IMD0"/>
<dbReference type="KEGG" id="asul:DFR86_06180"/>
<dbReference type="RefSeq" id="WP_110380078.1">
    <property type="nucleotide sequence ID" value="NZ_CP029288.2"/>
</dbReference>
<dbReference type="Proteomes" id="UP000248410">
    <property type="component" value="Chromosome"/>
</dbReference>
<dbReference type="NCBIfam" id="NF003280">
    <property type="entry name" value="PRK04270.1"/>
    <property type="match status" value="1"/>
</dbReference>
<dbReference type="FunFam" id="3.30.2350.10:FF:000043">
    <property type="entry name" value="RNA-guided pseudouridylation complex pseudouridine synthase subunit Cbf5"/>
    <property type="match status" value="1"/>
</dbReference>
<dbReference type="InterPro" id="IPR002501">
    <property type="entry name" value="PsdUridine_synth_N"/>
</dbReference>
<dbReference type="GO" id="GO:1990481">
    <property type="term" value="P:mRNA pseudouridine synthesis"/>
    <property type="evidence" value="ECO:0007669"/>
    <property type="project" value="TreeGrafter"/>
</dbReference>
<sequence>MLPIGLENATKLIPYTSKAGKEYVCVMELHCDVERDHVEEVVRQFKGKIYQRPPVRSSVKRRLRIKKVDDIQIIDSEGRLYLLKISSDPGTYMRKICHDIGIILGCGAHMRELRRVRSGIFSEKDLVTLQDVSEALYMWRNCKDESDLRKILMPMEIGLCGIPKIIVDDNTVDAISYGAPLHSPGVVAYQEFKKGDMVGIITLKGEAVGLGIAKYDSDQMPEKGEVVSTKRVLIERDLYPRAWKK</sequence>
<dbReference type="NCBIfam" id="TIGR00425">
    <property type="entry name" value="CBF5"/>
    <property type="match status" value="1"/>
</dbReference>
<dbReference type="Pfam" id="PF01472">
    <property type="entry name" value="PUA"/>
    <property type="match status" value="1"/>
</dbReference>
<dbReference type="SUPFAM" id="SSF55120">
    <property type="entry name" value="Pseudouridine synthase"/>
    <property type="match status" value="1"/>
</dbReference>
<dbReference type="InterPro" id="IPR020103">
    <property type="entry name" value="PsdUridine_synth_cat_dom_sf"/>
</dbReference>
<dbReference type="PANTHER" id="PTHR23127">
    <property type="entry name" value="CENTROMERE/MICROTUBULE BINDING PROTEIN CBF5"/>
    <property type="match status" value="1"/>
</dbReference>
<dbReference type="GO" id="GO:0009982">
    <property type="term" value="F:pseudouridine synthase activity"/>
    <property type="evidence" value="ECO:0007669"/>
    <property type="project" value="InterPro"/>
</dbReference>
<evidence type="ECO:0000313" key="4">
    <source>
        <dbReference type="Proteomes" id="UP000248410"/>
    </source>
</evidence>
<dbReference type="InterPro" id="IPR032819">
    <property type="entry name" value="TruB_C"/>
</dbReference>
<dbReference type="GO" id="GO:0031120">
    <property type="term" value="P:snRNA pseudouridine synthesis"/>
    <property type="evidence" value="ECO:0007669"/>
    <property type="project" value="TreeGrafter"/>
</dbReference>
<organism evidence="3 4">
    <name type="scientific">Acidianus sulfidivorans JP7</name>
    <dbReference type="NCBI Taxonomy" id="619593"/>
    <lineage>
        <taxon>Archaea</taxon>
        <taxon>Thermoproteota</taxon>
        <taxon>Thermoprotei</taxon>
        <taxon>Sulfolobales</taxon>
        <taxon>Sulfolobaceae</taxon>
        <taxon>Acidianus</taxon>
    </lineage>
</organism>
<accession>A0A2U9IMD0</accession>
<protein>
    <submittedName>
        <fullName evidence="3">RNA-guided pseudouridylation complex pseudouridine synthase subunit Cbf5</fullName>
    </submittedName>
</protein>
<dbReference type="Pfam" id="PF16198">
    <property type="entry name" value="TruB_C_2"/>
    <property type="match status" value="1"/>
</dbReference>
<dbReference type="PROSITE" id="PS50890">
    <property type="entry name" value="PUA"/>
    <property type="match status" value="1"/>
</dbReference>
<dbReference type="Pfam" id="PF01509">
    <property type="entry name" value="TruB_N"/>
    <property type="match status" value="1"/>
</dbReference>
<dbReference type="GO" id="GO:0000495">
    <property type="term" value="P:box H/ACA sno(s)RNA 3'-end processing"/>
    <property type="evidence" value="ECO:0007669"/>
    <property type="project" value="TreeGrafter"/>
</dbReference>
<evidence type="ECO:0000259" key="2">
    <source>
        <dbReference type="SMART" id="SM00359"/>
    </source>
</evidence>
<keyword evidence="1" id="KW-0413">Isomerase</keyword>
<dbReference type="InterPro" id="IPR015947">
    <property type="entry name" value="PUA-like_sf"/>
</dbReference>
<dbReference type="PANTHER" id="PTHR23127:SF0">
    <property type="entry name" value="H_ACA RIBONUCLEOPROTEIN COMPLEX SUBUNIT DKC1"/>
    <property type="match status" value="1"/>
</dbReference>
<dbReference type="SMART" id="SM00359">
    <property type="entry name" value="PUA"/>
    <property type="match status" value="1"/>
</dbReference>
<dbReference type="EMBL" id="CP029288">
    <property type="protein sequence ID" value="AWR97188.1"/>
    <property type="molecule type" value="Genomic_DNA"/>
</dbReference>
<name>A0A2U9IMD0_9CREN</name>
<feature type="domain" description="PUA" evidence="2">
    <location>
        <begin position="163"/>
        <end position="234"/>
    </location>
</feature>
<gene>
    <name evidence="3" type="ORF">DFR86_06180</name>
</gene>
<proteinExistence type="predicted"/>
<dbReference type="InterPro" id="IPR036974">
    <property type="entry name" value="PUA_sf"/>
</dbReference>
<dbReference type="InterPro" id="IPR004802">
    <property type="entry name" value="tRNA_PsdUridine_synth_B_fam"/>
</dbReference>
<dbReference type="InterPro" id="IPR002478">
    <property type="entry name" value="PUA"/>
</dbReference>
<reference evidence="3 4" key="1">
    <citation type="submission" date="2018-05" db="EMBL/GenBank/DDBJ databases">
        <title>Complete Genome Sequences of Extremely Thermoacidophilic, Metal-Mobilizing Type-Strain Members of the Archaeal Family Sulfolobaceae: Acidianus brierleyi DSM-1651T, Acidianus sulfidivorans DSM-18786T, Metallosphaera hakonensis DSM-7519T, and Metallosphaera prunae DSM-10039T.</title>
        <authorList>
            <person name="Counts J.A."/>
            <person name="Kelly R.M."/>
        </authorList>
    </citation>
    <scope>NUCLEOTIDE SEQUENCE [LARGE SCALE GENOMIC DNA]</scope>
    <source>
        <strain evidence="3 4">JP7</strain>
    </source>
</reference>
<dbReference type="GO" id="GO:0003723">
    <property type="term" value="F:RNA binding"/>
    <property type="evidence" value="ECO:0007669"/>
    <property type="project" value="InterPro"/>
</dbReference>
<dbReference type="Gene3D" id="3.30.2350.10">
    <property type="entry name" value="Pseudouridine synthase"/>
    <property type="match status" value="1"/>
</dbReference>
<dbReference type="GeneID" id="36837539"/>
<dbReference type="Gene3D" id="2.30.130.10">
    <property type="entry name" value="PUA domain"/>
    <property type="match status" value="1"/>
</dbReference>
<dbReference type="OrthoDB" id="35866at2157"/>